<dbReference type="Gene3D" id="3.40.50.12090">
    <property type="match status" value="2"/>
</dbReference>
<proteinExistence type="predicted"/>
<dbReference type="AlphaFoldDB" id="A0A1H0YXQ3"/>
<sequence>MRSSSSRSGGARAALVGAFAAVVMTVSMLVPGLGASPAQAANITDGFNPGNIVSDANFYDGRAMGVNEIQTFLNQRVPRCTIGDPGRTAGMKWGETKIASKCLRNFSMNSQSRASNAYCAAYRGRSGESAAQIIAKVGQACGISQRVLLIMLEKEQSLVTDTWPTVRQFDVAMGYACPDSGPGNSANCDPTQTGFFQQVYRAAWQLEVYRANPNSYNYKPFQNNRIQWHPNAGCGASTVYISNWATAALYIYTPYRPNQAALNAGWGTGDACSSYGNRNFYNFYKSWFGNPHLAFPVDGAILNYWQSNRAWLGNPKAAAVSNGANGGGRTQQFSGGIVFEPKAGQVSGMQRTSPIYVAYSRAGGIAGSWGWPVAPATNQGSSGNNSMRFQGGIAAEAKGYGVYLVPAKIQTLWEKEGGFAGKLGFPVAEALVKPGDIVSQTFKSGELVYSPSGGALKVDPEFLPAWRALGPGGGSVGVPIGTPTTSAANGGGKTYAMLRGTMYKSPAGVYAIGTGPFGDAYRASGGHTGAFGWPASPAECGLLDGGCAMSFQRGVGLWSGATGIVKLSPEAYESWGKHASELGYPKTTAKAVGTGSNAGTVHRFASGDIYQSKLGTFALPDGTLRNAYQSAGGPTGKWGWPSSDMSCDADGSKCVMSFVNGIAIAKGDGTLTFSRNLQDFPKERLSGADRYSTAAQIAKSGYPNAASTVIIASGADYPDALSAGALGAKWKAPLLLTSQLGVPEVTRSEIVRLKPERIVVAGGPGAVSDNALAQLKKLAPRVDRIYGSDRYQTSLAISQAGWPTGASAEVFLATGTDFADALSAGAAAGSRGAPVLLVPGNANEMPGAVKSELSRLGVKQVTIAGGVGAVSAGAEASIASGRTVQRFAGRDRFDTSALIAKAFFQENGSNPYWANGLDFADALAGNAIAGSLGAPLLLSRASCVPVSVYEATAWVARDKIMILGGTGVLTDEVTRARNCAL</sequence>
<protein>
    <submittedName>
        <fullName evidence="1">LGFP repeat-containing protein</fullName>
    </submittedName>
</protein>
<evidence type="ECO:0000313" key="2">
    <source>
        <dbReference type="Proteomes" id="UP000182690"/>
    </source>
</evidence>
<name>A0A1H0YXQ3_9MICO</name>
<reference evidence="1 2" key="1">
    <citation type="submission" date="2016-10" db="EMBL/GenBank/DDBJ databases">
        <authorList>
            <person name="de Groot N.N."/>
        </authorList>
    </citation>
    <scope>NUCLEOTIDE SEQUENCE [LARGE SCALE GENOMIC DNA]</scope>
    <source>
        <strain evidence="1 2">DSM 22788</strain>
    </source>
</reference>
<dbReference type="STRING" id="1079994.SAMN04488565_1262"/>
<evidence type="ECO:0000313" key="1">
    <source>
        <dbReference type="EMBL" id="SDQ19701.1"/>
    </source>
</evidence>
<dbReference type="PANTHER" id="PTHR30032:SF8">
    <property type="entry name" value="GERMINATION-SPECIFIC N-ACETYLMURAMOYL-L-ALANINE AMIDASE"/>
    <property type="match status" value="1"/>
</dbReference>
<dbReference type="EMBL" id="FNKB01000001">
    <property type="protein sequence ID" value="SDQ19701.1"/>
    <property type="molecule type" value="Genomic_DNA"/>
</dbReference>
<dbReference type="InterPro" id="IPR051922">
    <property type="entry name" value="Bact_Sporulation_Assoc"/>
</dbReference>
<organism evidence="1 2">
    <name type="scientific">Leucobacter chromiiresistens</name>
    <dbReference type="NCBI Taxonomy" id="1079994"/>
    <lineage>
        <taxon>Bacteria</taxon>
        <taxon>Bacillati</taxon>
        <taxon>Actinomycetota</taxon>
        <taxon>Actinomycetes</taxon>
        <taxon>Micrococcales</taxon>
        <taxon>Microbacteriaceae</taxon>
        <taxon>Leucobacter</taxon>
    </lineage>
</organism>
<dbReference type="PANTHER" id="PTHR30032">
    <property type="entry name" value="N-ACETYLMURAMOYL-L-ALANINE AMIDASE-RELATED"/>
    <property type="match status" value="1"/>
</dbReference>
<dbReference type="Pfam" id="PF04122">
    <property type="entry name" value="CW_binding_2"/>
    <property type="match status" value="3"/>
</dbReference>
<gene>
    <name evidence="1" type="ORF">SAMN04488565_1262</name>
</gene>
<dbReference type="Proteomes" id="UP000182690">
    <property type="component" value="Unassembled WGS sequence"/>
</dbReference>
<dbReference type="InterPro" id="IPR007253">
    <property type="entry name" value="Cell_wall-bd_2"/>
</dbReference>
<accession>A0A1H0YXQ3</accession>